<dbReference type="Pfam" id="PF01607">
    <property type="entry name" value="CBM_14"/>
    <property type="match status" value="3"/>
</dbReference>
<dbReference type="CDD" id="cd02872">
    <property type="entry name" value="GH18_chitolectin_chitotriosidase"/>
    <property type="match status" value="1"/>
</dbReference>
<dbReference type="GO" id="GO:0006032">
    <property type="term" value="P:chitin catabolic process"/>
    <property type="evidence" value="ECO:0007669"/>
    <property type="project" value="UniProtKB-KW"/>
</dbReference>
<evidence type="ECO:0000256" key="6">
    <source>
        <dbReference type="ARBA" id="ARBA00023024"/>
    </source>
</evidence>
<dbReference type="SUPFAM" id="SSF57625">
    <property type="entry name" value="Invertebrate chitin-binding proteins"/>
    <property type="match status" value="3"/>
</dbReference>
<feature type="compositionally biased region" description="Polar residues" evidence="9">
    <location>
        <begin position="505"/>
        <end position="516"/>
    </location>
</feature>
<proteinExistence type="inferred from homology"/>
<keyword evidence="4" id="KW-0147">Chitin-binding</keyword>
<keyword evidence="7" id="KW-1015">Disulfide bond</keyword>
<evidence type="ECO:0000256" key="4">
    <source>
        <dbReference type="ARBA" id="ARBA00022669"/>
    </source>
</evidence>
<feature type="compositionally biased region" description="Low complexity" evidence="9">
    <location>
        <begin position="494"/>
        <end position="504"/>
    </location>
</feature>
<evidence type="ECO:0000256" key="7">
    <source>
        <dbReference type="ARBA" id="ARBA00023157"/>
    </source>
</evidence>
<dbReference type="GO" id="GO:0008843">
    <property type="term" value="F:endochitinase activity"/>
    <property type="evidence" value="ECO:0007669"/>
    <property type="project" value="UniProtKB-EC"/>
</dbReference>
<comment type="similarity">
    <text evidence="2">Belongs to the glycosyl hydrolase 18 family. Chitinase class II subfamily.</text>
</comment>
<dbReference type="SUPFAM" id="SSF54556">
    <property type="entry name" value="Chitinase insertion domain"/>
    <property type="match status" value="1"/>
</dbReference>
<dbReference type="SUPFAM" id="SSF51445">
    <property type="entry name" value="(Trans)glycosidases"/>
    <property type="match status" value="1"/>
</dbReference>
<dbReference type="GO" id="GO:0008061">
    <property type="term" value="F:chitin binding"/>
    <property type="evidence" value="ECO:0007669"/>
    <property type="project" value="UniProtKB-KW"/>
</dbReference>
<evidence type="ECO:0000259" key="10">
    <source>
        <dbReference type="PROSITE" id="PS50940"/>
    </source>
</evidence>
<evidence type="ECO:0000256" key="9">
    <source>
        <dbReference type="SAM" id="MobiDB-lite"/>
    </source>
</evidence>
<dbReference type="PROSITE" id="PS51910">
    <property type="entry name" value="GH18_2"/>
    <property type="match status" value="1"/>
</dbReference>
<dbReference type="InterPro" id="IPR001223">
    <property type="entry name" value="Glyco_hydro18_cat"/>
</dbReference>
<evidence type="ECO:0000256" key="8">
    <source>
        <dbReference type="ARBA" id="ARBA00023326"/>
    </source>
</evidence>
<dbReference type="InterPro" id="IPR029070">
    <property type="entry name" value="Chitinase_insertion_sf"/>
</dbReference>
<dbReference type="Gene3D" id="2.170.140.10">
    <property type="entry name" value="Chitin binding domain"/>
    <property type="match status" value="1"/>
</dbReference>
<dbReference type="Gene3D" id="3.10.50.10">
    <property type="match status" value="1"/>
</dbReference>
<comment type="caution">
    <text evidence="12">The sequence shown here is derived from an EMBL/GenBank/DDBJ whole genome shotgun (WGS) entry which is preliminary data.</text>
</comment>
<dbReference type="OMA" id="CKFLPED"/>
<evidence type="ECO:0000256" key="3">
    <source>
        <dbReference type="ARBA" id="ARBA00012729"/>
    </source>
</evidence>
<comment type="catalytic activity">
    <reaction evidence="1">
        <text>Random endo-hydrolysis of N-acetyl-beta-D-glucosaminide (1-&gt;4)-beta-linkages in chitin and chitodextrins.</text>
        <dbReference type="EC" id="3.2.1.14"/>
    </reaction>
</comment>
<feature type="domain" description="GH18" evidence="11">
    <location>
        <begin position="120"/>
        <end position="486"/>
    </location>
</feature>
<name>A0A401SGM6_CHIPU</name>
<organism evidence="12 13">
    <name type="scientific">Chiloscyllium punctatum</name>
    <name type="common">Brownbanded bambooshark</name>
    <name type="synonym">Hemiscyllium punctatum</name>
    <dbReference type="NCBI Taxonomy" id="137246"/>
    <lineage>
        <taxon>Eukaryota</taxon>
        <taxon>Metazoa</taxon>
        <taxon>Chordata</taxon>
        <taxon>Craniata</taxon>
        <taxon>Vertebrata</taxon>
        <taxon>Chondrichthyes</taxon>
        <taxon>Elasmobranchii</taxon>
        <taxon>Galeomorphii</taxon>
        <taxon>Galeoidea</taxon>
        <taxon>Orectolobiformes</taxon>
        <taxon>Hemiscylliidae</taxon>
        <taxon>Chiloscyllium</taxon>
    </lineage>
</organism>
<evidence type="ECO:0000256" key="1">
    <source>
        <dbReference type="ARBA" id="ARBA00000822"/>
    </source>
</evidence>
<evidence type="ECO:0000313" key="12">
    <source>
        <dbReference type="EMBL" id="GCC29493.1"/>
    </source>
</evidence>
<dbReference type="InterPro" id="IPR002557">
    <property type="entry name" value="Chitin-bd_dom"/>
</dbReference>
<evidence type="ECO:0000256" key="5">
    <source>
        <dbReference type="ARBA" id="ARBA00022729"/>
    </source>
</evidence>
<dbReference type="Pfam" id="PF00704">
    <property type="entry name" value="Glyco_hydro_18"/>
    <property type="match status" value="1"/>
</dbReference>
<dbReference type="PANTHER" id="PTHR11177">
    <property type="entry name" value="CHITINASE"/>
    <property type="match status" value="1"/>
</dbReference>
<dbReference type="PANTHER" id="PTHR11177:SF248">
    <property type="entry name" value="CHITOTRIOSIDASE-1"/>
    <property type="match status" value="1"/>
</dbReference>
<protein>
    <recommendedName>
        <fullName evidence="3">chitinase</fullName>
        <ecNumber evidence="3">3.2.1.14</ecNumber>
    </recommendedName>
</protein>
<dbReference type="OrthoDB" id="73875at2759"/>
<dbReference type="PROSITE" id="PS50940">
    <property type="entry name" value="CHIT_BIND_II"/>
    <property type="match status" value="1"/>
</dbReference>
<keyword evidence="8" id="KW-0119">Carbohydrate metabolism</keyword>
<feature type="domain" description="Chitin-binding type-2" evidence="10">
    <location>
        <begin position="520"/>
        <end position="586"/>
    </location>
</feature>
<keyword evidence="5" id="KW-0732">Signal</keyword>
<sequence length="680" mass="76993">MLLTLDMTCLKDVSLRRNQHSDMDGRIICSLHTLCGMISSFKPEFCGHSFCPVQHYSRLAEASAIRNIQSCYTDPCRTDTCVNVSQQYFSVNKIKMAKILLWAVGFVLLLEVYSASGKDYKLVCYYTNWAHKRGDCKFLPEDINPRLCTHLIFAFAVIGNNHQIVAQENDDEDLYISFNNLKKRNPNLKTLLSVGGWNFGTEKFTAMASSKETRLIFIKSVIEFLRQKDFDGLDLHWEYPAFNRSPYQDKQRFTLLVQETLEEFKKESSESNKPRLLLSAAVASGLRNIQAGYEIEKISEPLDFIGVMTYEFHGPWDVKIGPNSPLYRSSTDYYDDKYFNVEFATNYWKENGVPAEKLLVGFPTYGRTFTLCSAENKPGAAACGPASPGNCTKAAGIWAYYEICDFLKGANEEWMEEQEVPYAYKDDEWVTYDNLKSFEKKVEWLKNNSFGGAMVWTIDMDDSKGTFCKQGKSPLISKLKIMLSSKSKPKDDSSATTTVSPTPTLENSSNSQPSTTCPNLEFCSDKNNGSYPISCAVDSFYRCTNKNTDIENCPKGTSYNAIKGKCVWPDRLFPAINLVANNFCKGKRDGNYAIPTPKYFRCSADKTRIKQCPPDLLYNTMNRNCEKSMLADFDITFCSNNLDGTYPIPGKPNKFYHCSNKETNIGSCPKGSIYNNLCKC</sequence>
<reference evidence="12 13" key="1">
    <citation type="journal article" date="2018" name="Nat. Ecol. Evol.">
        <title>Shark genomes provide insights into elasmobranch evolution and the origin of vertebrates.</title>
        <authorList>
            <person name="Hara Y"/>
            <person name="Yamaguchi K"/>
            <person name="Onimaru K"/>
            <person name="Kadota M"/>
            <person name="Koyanagi M"/>
            <person name="Keeley SD"/>
            <person name="Tatsumi K"/>
            <person name="Tanaka K"/>
            <person name="Motone F"/>
            <person name="Kageyama Y"/>
            <person name="Nozu R"/>
            <person name="Adachi N"/>
            <person name="Nishimura O"/>
            <person name="Nakagawa R"/>
            <person name="Tanegashima C"/>
            <person name="Kiyatake I"/>
            <person name="Matsumoto R"/>
            <person name="Murakumo K"/>
            <person name="Nishida K"/>
            <person name="Terakita A"/>
            <person name="Kuratani S"/>
            <person name="Sato K"/>
            <person name="Hyodo S Kuraku.S."/>
        </authorList>
    </citation>
    <scope>NUCLEOTIDE SEQUENCE [LARGE SCALE GENOMIC DNA]</scope>
</reference>
<keyword evidence="13" id="KW-1185">Reference proteome</keyword>
<evidence type="ECO:0000256" key="2">
    <source>
        <dbReference type="ARBA" id="ARBA00009121"/>
    </source>
</evidence>
<evidence type="ECO:0000259" key="11">
    <source>
        <dbReference type="PROSITE" id="PS51910"/>
    </source>
</evidence>
<accession>A0A401SGM6</accession>
<dbReference type="InterPro" id="IPR011583">
    <property type="entry name" value="Chitinase_II/V-like_cat"/>
</dbReference>
<dbReference type="InterPro" id="IPR036508">
    <property type="entry name" value="Chitin-bd_dom_sf"/>
</dbReference>
<dbReference type="FunFam" id="3.10.50.10:FF:000001">
    <property type="entry name" value="Chitinase 3-like 1"/>
    <property type="match status" value="1"/>
</dbReference>
<dbReference type="EMBL" id="BEZZ01000253">
    <property type="protein sequence ID" value="GCC29493.1"/>
    <property type="molecule type" value="Genomic_DNA"/>
</dbReference>
<dbReference type="SMART" id="SM00494">
    <property type="entry name" value="ChtBD2"/>
    <property type="match status" value="3"/>
</dbReference>
<evidence type="ECO:0000313" key="13">
    <source>
        <dbReference type="Proteomes" id="UP000287033"/>
    </source>
</evidence>
<dbReference type="InterPro" id="IPR050314">
    <property type="entry name" value="Glycosyl_Hydrlase_18"/>
</dbReference>
<dbReference type="FunFam" id="3.20.20.80:FF:000007">
    <property type="entry name" value="Acidic mammalian chitinase"/>
    <property type="match status" value="1"/>
</dbReference>
<dbReference type="STRING" id="137246.A0A401SGM6"/>
<keyword evidence="8" id="KW-0624">Polysaccharide degradation</keyword>
<feature type="region of interest" description="Disordered" evidence="9">
    <location>
        <begin position="484"/>
        <end position="516"/>
    </location>
</feature>
<dbReference type="Proteomes" id="UP000287033">
    <property type="component" value="Unassembled WGS sequence"/>
</dbReference>
<dbReference type="AlphaFoldDB" id="A0A401SGM6"/>
<gene>
    <name evidence="12" type="ORF">chiPu_0007935</name>
</gene>
<dbReference type="GO" id="GO:0000272">
    <property type="term" value="P:polysaccharide catabolic process"/>
    <property type="evidence" value="ECO:0007669"/>
    <property type="project" value="UniProtKB-KW"/>
</dbReference>
<keyword evidence="6" id="KW-0146">Chitin degradation</keyword>
<dbReference type="Gene3D" id="3.20.20.80">
    <property type="entry name" value="Glycosidases"/>
    <property type="match status" value="2"/>
</dbReference>
<dbReference type="InterPro" id="IPR017853">
    <property type="entry name" value="GH"/>
</dbReference>
<dbReference type="SMART" id="SM00636">
    <property type="entry name" value="Glyco_18"/>
    <property type="match status" value="1"/>
</dbReference>
<dbReference type="GO" id="GO:0005576">
    <property type="term" value="C:extracellular region"/>
    <property type="evidence" value="ECO:0007669"/>
    <property type="project" value="InterPro"/>
</dbReference>
<dbReference type="EC" id="3.2.1.14" evidence="3"/>